<keyword evidence="1" id="KW-0812">Transmembrane</keyword>
<name>A0ABP0IGF4_9DINO</name>
<dbReference type="Proteomes" id="UP001642464">
    <property type="component" value="Unassembled WGS sequence"/>
</dbReference>
<feature type="transmembrane region" description="Helical" evidence="1">
    <location>
        <begin position="64"/>
        <end position="89"/>
    </location>
</feature>
<evidence type="ECO:0000313" key="2">
    <source>
        <dbReference type="EMBL" id="CAK9001117.1"/>
    </source>
</evidence>
<keyword evidence="1" id="KW-1133">Transmembrane helix</keyword>
<comment type="caution">
    <text evidence="2">The sequence shown here is derived from an EMBL/GenBank/DDBJ whole genome shotgun (WGS) entry which is preliminary data.</text>
</comment>
<dbReference type="EMBL" id="CAXAMM010003758">
    <property type="protein sequence ID" value="CAK9001117.1"/>
    <property type="molecule type" value="Genomic_DNA"/>
</dbReference>
<sequence length="421" mass="44842">MGRRFECGTGSCQELLRWVAVEDREGVTQASSLQWLLVGVGGAIGAVSLSGGRGAIRRRCGRSGAGAGAVAGSGLTVAAFVVAAGAVAVATVRRRSVAGWTWGWWVGGDKFVRGRCRGFLGRGGDVPGVVGHAGKGPGEMNLRGSGEAGGLHMLEQVMFRSDAVVAPETGPFCCPLLFSVAKVGGPLHVSVWELAPSCITVGLGRVNEEDAVAAQGQDRVGRCRRSRFDSVRFGVSGRVWEQDPMCLAEVLEAAFCVRAPWAAACGAGWVGVVRPEVSNAAEVQQMVARGMREMRKNMSMGWQPCTVDAVDEEDEGIVAPRAVKLVARYHLSNVTKMMVVLSKFQTVHGVTKENNIEKASEDENGENYILMAFGLVMVFLGLCQERQQLGCKEVEAGQQLDILPRVLPEVSIAKFVSPIVR</sequence>
<evidence type="ECO:0000313" key="3">
    <source>
        <dbReference type="Proteomes" id="UP001642464"/>
    </source>
</evidence>
<gene>
    <name evidence="2" type="ORF">SCF082_LOCUS6786</name>
</gene>
<reference evidence="2 3" key="1">
    <citation type="submission" date="2024-02" db="EMBL/GenBank/DDBJ databases">
        <authorList>
            <person name="Chen Y."/>
            <person name="Shah S."/>
            <person name="Dougan E. K."/>
            <person name="Thang M."/>
            <person name="Chan C."/>
        </authorList>
    </citation>
    <scope>NUCLEOTIDE SEQUENCE [LARGE SCALE GENOMIC DNA]</scope>
</reference>
<keyword evidence="3" id="KW-1185">Reference proteome</keyword>
<keyword evidence="1" id="KW-0472">Membrane</keyword>
<organism evidence="2 3">
    <name type="scientific">Durusdinium trenchii</name>
    <dbReference type="NCBI Taxonomy" id="1381693"/>
    <lineage>
        <taxon>Eukaryota</taxon>
        <taxon>Sar</taxon>
        <taxon>Alveolata</taxon>
        <taxon>Dinophyceae</taxon>
        <taxon>Suessiales</taxon>
        <taxon>Symbiodiniaceae</taxon>
        <taxon>Durusdinium</taxon>
    </lineage>
</organism>
<evidence type="ECO:0000256" key="1">
    <source>
        <dbReference type="SAM" id="Phobius"/>
    </source>
</evidence>
<proteinExistence type="predicted"/>
<protein>
    <submittedName>
        <fullName evidence="2">Uncharacterized protein</fullName>
    </submittedName>
</protein>
<accession>A0ABP0IGF4</accession>
<feature type="transmembrane region" description="Helical" evidence="1">
    <location>
        <begin position="33"/>
        <end position="52"/>
    </location>
</feature>